<dbReference type="AlphaFoldDB" id="A0A1G9RYW5"/>
<keyword evidence="3" id="KW-0378">Hydrolase</keyword>
<dbReference type="InterPro" id="IPR002656">
    <property type="entry name" value="Acyl_transf_3_dom"/>
</dbReference>
<evidence type="ECO:0000256" key="1">
    <source>
        <dbReference type="SAM" id="Phobius"/>
    </source>
</evidence>
<feature type="transmembrane region" description="Helical" evidence="1">
    <location>
        <begin position="162"/>
        <end position="180"/>
    </location>
</feature>
<feature type="transmembrane region" description="Helical" evidence="1">
    <location>
        <begin position="54"/>
        <end position="77"/>
    </location>
</feature>
<keyword evidence="1" id="KW-0472">Membrane</keyword>
<gene>
    <name evidence="3" type="ORF">SAMN04488568_10845</name>
</gene>
<evidence type="ECO:0000259" key="2">
    <source>
        <dbReference type="Pfam" id="PF01757"/>
    </source>
</evidence>
<dbReference type="PANTHER" id="PTHR23028">
    <property type="entry name" value="ACETYLTRANSFERASE"/>
    <property type="match status" value="1"/>
</dbReference>
<keyword evidence="3" id="KW-0808">Transferase</keyword>
<feature type="transmembrane region" description="Helical" evidence="1">
    <location>
        <begin position="320"/>
        <end position="340"/>
    </location>
</feature>
<dbReference type="InterPro" id="IPR050879">
    <property type="entry name" value="Acyltransferase_3"/>
</dbReference>
<dbReference type="Proteomes" id="UP000199759">
    <property type="component" value="Unassembled WGS sequence"/>
</dbReference>
<keyword evidence="3" id="KW-0012">Acyltransferase</keyword>
<feature type="transmembrane region" description="Helical" evidence="1">
    <location>
        <begin position="187"/>
        <end position="206"/>
    </location>
</feature>
<feature type="transmembrane region" description="Helical" evidence="1">
    <location>
        <begin position="89"/>
        <end position="111"/>
    </location>
</feature>
<dbReference type="GO" id="GO:0016747">
    <property type="term" value="F:acyltransferase activity, transferring groups other than amino-acyl groups"/>
    <property type="evidence" value="ECO:0007669"/>
    <property type="project" value="InterPro"/>
</dbReference>
<feature type="transmembrane region" description="Helical" evidence="1">
    <location>
        <begin position="239"/>
        <end position="256"/>
    </location>
</feature>
<dbReference type="GO" id="GO:0016020">
    <property type="term" value="C:membrane"/>
    <property type="evidence" value="ECO:0007669"/>
    <property type="project" value="TreeGrafter"/>
</dbReference>
<feature type="transmembrane region" description="Helical" evidence="1">
    <location>
        <begin position="212"/>
        <end position="232"/>
    </location>
</feature>
<name>A0A1G9RYW5_9PROT</name>
<dbReference type="GO" id="GO:0016787">
    <property type="term" value="F:hydrolase activity"/>
    <property type="evidence" value="ECO:0007669"/>
    <property type="project" value="UniProtKB-KW"/>
</dbReference>
<dbReference type="RefSeq" id="WP_091769524.1">
    <property type="nucleotide sequence ID" value="NZ_FNHG01000008.1"/>
</dbReference>
<dbReference type="EMBL" id="FNHG01000008">
    <property type="protein sequence ID" value="SDM28362.1"/>
    <property type="molecule type" value="Genomic_DNA"/>
</dbReference>
<feature type="domain" description="Acyltransferase 3" evidence="2">
    <location>
        <begin position="20"/>
        <end position="336"/>
    </location>
</feature>
<evidence type="ECO:0000313" key="4">
    <source>
        <dbReference type="Proteomes" id="UP000199759"/>
    </source>
</evidence>
<organism evidence="3 4">
    <name type="scientific">Maricaulis salignorans</name>
    <dbReference type="NCBI Taxonomy" id="144026"/>
    <lineage>
        <taxon>Bacteria</taxon>
        <taxon>Pseudomonadati</taxon>
        <taxon>Pseudomonadota</taxon>
        <taxon>Alphaproteobacteria</taxon>
        <taxon>Maricaulales</taxon>
        <taxon>Maricaulaceae</taxon>
        <taxon>Maricaulis</taxon>
    </lineage>
</organism>
<keyword evidence="1" id="KW-1133">Transmembrane helix</keyword>
<feature type="transmembrane region" description="Helical" evidence="1">
    <location>
        <begin position="262"/>
        <end position="282"/>
    </location>
</feature>
<reference evidence="3 4" key="1">
    <citation type="submission" date="2016-10" db="EMBL/GenBank/DDBJ databases">
        <authorList>
            <person name="de Groot N.N."/>
        </authorList>
    </citation>
    <scope>NUCLEOTIDE SEQUENCE [LARGE SCALE GENOMIC DNA]</scope>
    <source>
        <strain evidence="3 4">DSM 16077</strain>
    </source>
</reference>
<dbReference type="GO" id="GO:0000271">
    <property type="term" value="P:polysaccharide biosynthetic process"/>
    <property type="evidence" value="ECO:0007669"/>
    <property type="project" value="TreeGrafter"/>
</dbReference>
<accession>A0A1G9RYW5</accession>
<feature type="transmembrane region" description="Helical" evidence="1">
    <location>
        <begin position="294"/>
        <end position="314"/>
    </location>
</feature>
<evidence type="ECO:0000313" key="3">
    <source>
        <dbReference type="EMBL" id="SDM28362.1"/>
    </source>
</evidence>
<sequence length="364" mass="39741">MRAIFHSGHGRLENKSNTFTAMRIVFAIIVVYAHAILIPMGLPYHGVWPEFVDATVQLALDGFFILSGYMITASLLNRPDMLSFTLSRVLRIFPGLIAVVLLMWLVIGPLFTELPLGQYWSHAQTLQFPLMVLSQADPLAGLPEVFNASPIGRAMDGALWTIRYELLAYLGVGLLAAVGLYRHRSLILVWAGLAAVCGVLYEMFGYSGIGEGTIGTMARFGPAFMIGAGFYAARDQIPLSSGYVGLALLAAFASQGTAMGPVMLQIALAWLYLWVGFLDVPGRVGKALREVEDVSYGVYILHWPLGMMAFALMPGLDANTLFAIMLVSAIAAGWVMRVTVEKPALAMKPHLLNWMRQPRMVAAE</sequence>
<proteinExistence type="predicted"/>
<dbReference type="STRING" id="144026.SAMN04488568_10845"/>
<protein>
    <submittedName>
        <fullName evidence="3">Peptidoglycan/LPS O-acetylase OafA/YrhL, contains acyltransferase and SGNH-hydrolase domains</fullName>
    </submittedName>
</protein>
<keyword evidence="1" id="KW-0812">Transmembrane</keyword>
<feature type="transmembrane region" description="Helical" evidence="1">
    <location>
        <begin position="21"/>
        <end position="42"/>
    </location>
</feature>
<keyword evidence="4" id="KW-1185">Reference proteome</keyword>
<dbReference type="OrthoDB" id="9767863at2"/>
<dbReference type="PANTHER" id="PTHR23028:SF53">
    <property type="entry name" value="ACYL_TRANSF_3 DOMAIN-CONTAINING PROTEIN"/>
    <property type="match status" value="1"/>
</dbReference>
<dbReference type="Pfam" id="PF01757">
    <property type="entry name" value="Acyl_transf_3"/>
    <property type="match status" value="1"/>
</dbReference>